<name>A0ABU8EXD1_9GAMM</name>
<dbReference type="RefSeq" id="WP_336436381.1">
    <property type="nucleotide sequence ID" value="NZ_JBAWKS010000002.1"/>
</dbReference>
<feature type="chain" id="PRO_5046748463" evidence="1">
    <location>
        <begin position="22"/>
        <end position="131"/>
    </location>
</feature>
<accession>A0ABU8EXD1</accession>
<dbReference type="Proteomes" id="UP001382455">
    <property type="component" value="Unassembled WGS sequence"/>
</dbReference>
<feature type="signal peptide" evidence="1">
    <location>
        <begin position="1"/>
        <end position="21"/>
    </location>
</feature>
<keyword evidence="1" id="KW-0732">Signal</keyword>
<sequence length="131" mass="15095">MKHFTALLLVGFFLTAINLHANDRQLSNAYKNQQSDIQVRGSGTVLRVLPDDNNGSRHQKFILRLASKQTLLVAHNIDLAPRITNLKVGDKVEFYGEYEWTKKGGVMHWTHRDPRNKHAHGWLKHKGKVYK</sequence>
<reference evidence="2 3" key="1">
    <citation type="submission" date="2023-12" db="EMBL/GenBank/DDBJ databases">
        <title>Friends and Foes: Symbiotic and Algicidal bacterial influence on Karenia brevis blooms.</title>
        <authorList>
            <person name="Fei C."/>
            <person name="Mohamed A.R."/>
            <person name="Booker A."/>
            <person name="Arshad M."/>
            <person name="Klass S."/>
            <person name="Ahn S."/>
            <person name="Gilbert P.M."/>
            <person name="Heil C.A."/>
            <person name="Martinez J.M."/>
            <person name="Amin S.A."/>
        </authorList>
    </citation>
    <scope>NUCLEOTIDE SEQUENCE [LARGE SCALE GENOMIC DNA]</scope>
    <source>
        <strain evidence="2 3">CE15</strain>
    </source>
</reference>
<comment type="caution">
    <text evidence="2">The sequence shown here is derived from an EMBL/GenBank/DDBJ whole genome shotgun (WGS) entry which is preliminary data.</text>
</comment>
<evidence type="ECO:0000313" key="2">
    <source>
        <dbReference type="EMBL" id="MEI4551395.1"/>
    </source>
</evidence>
<evidence type="ECO:0000256" key="1">
    <source>
        <dbReference type="SAM" id="SignalP"/>
    </source>
</evidence>
<gene>
    <name evidence="2" type="ORF">WAE96_17095</name>
</gene>
<dbReference type="EMBL" id="JBAWKS010000002">
    <property type="protein sequence ID" value="MEI4551395.1"/>
    <property type="molecule type" value="Genomic_DNA"/>
</dbReference>
<evidence type="ECO:0000313" key="3">
    <source>
        <dbReference type="Proteomes" id="UP001382455"/>
    </source>
</evidence>
<proteinExistence type="predicted"/>
<keyword evidence="3" id="KW-1185">Reference proteome</keyword>
<dbReference type="Pfam" id="PF11948">
    <property type="entry name" value="DUF3465"/>
    <property type="match status" value="1"/>
</dbReference>
<protein>
    <submittedName>
        <fullName evidence="2">DUF3465 domain-containing protein</fullName>
    </submittedName>
</protein>
<dbReference type="InterPro" id="IPR021856">
    <property type="entry name" value="DUF3465"/>
</dbReference>
<organism evidence="2 3">
    <name type="scientific">Pseudoalteromonas spongiae</name>
    <dbReference type="NCBI Taxonomy" id="298657"/>
    <lineage>
        <taxon>Bacteria</taxon>
        <taxon>Pseudomonadati</taxon>
        <taxon>Pseudomonadota</taxon>
        <taxon>Gammaproteobacteria</taxon>
        <taxon>Alteromonadales</taxon>
        <taxon>Pseudoalteromonadaceae</taxon>
        <taxon>Pseudoalteromonas</taxon>
    </lineage>
</organism>